<feature type="compositionally biased region" description="Polar residues" evidence="1">
    <location>
        <begin position="25"/>
        <end position="36"/>
    </location>
</feature>
<evidence type="ECO:0000313" key="2">
    <source>
        <dbReference type="EMBL" id="KAL2828057.1"/>
    </source>
</evidence>
<reference evidence="2 3" key="1">
    <citation type="submission" date="2024-07" db="EMBL/GenBank/DDBJ databases">
        <title>Section-level genome sequencing and comparative genomics of Aspergillus sections Usti and Cavernicolus.</title>
        <authorList>
            <consortium name="Lawrence Berkeley National Laboratory"/>
            <person name="Nybo J.L."/>
            <person name="Vesth T.C."/>
            <person name="Theobald S."/>
            <person name="Frisvad J.C."/>
            <person name="Larsen T.O."/>
            <person name="Kjaerboelling I."/>
            <person name="Rothschild-Mancinelli K."/>
            <person name="Lyhne E.K."/>
            <person name="Kogle M.E."/>
            <person name="Barry K."/>
            <person name="Clum A."/>
            <person name="Na H."/>
            <person name="Ledsgaard L."/>
            <person name="Lin J."/>
            <person name="Lipzen A."/>
            <person name="Kuo A."/>
            <person name="Riley R."/>
            <person name="Mondo S."/>
            <person name="LaButti K."/>
            <person name="Haridas S."/>
            <person name="Pangalinan J."/>
            <person name="Salamov A.A."/>
            <person name="Simmons B.A."/>
            <person name="Magnuson J.K."/>
            <person name="Chen J."/>
            <person name="Drula E."/>
            <person name="Henrissat B."/>
            <person name="Wiebenga A."/>
            <person name="Lubbers R.J."/>
            <person name="Gomes A.C."/>
            <person name="Makela M.R."/>
            <person name="Stajich J."/>
            <person name="Grigoriev I.V."/>
            <person name="Mortensen U.H."/>
            <person name="De vries R.P."/>
            <person name="Baker S.E."/>
            <person name="Andersen M.R."/>
        </authorList>
    </citation>
    <scope>NUCLEOTIDE SEQUENCE [LARGE SCALE GENOMIC DNA]</scope>
    <source>
        <strain evidence="2 3">CBS 600.67</strain>
    </source>
</reference>
<evidence type="ECO:0000256" key="1">
    <source>
        <dbReference type="SAM" id="MobiDB-lite"/>
    </source>
</evidence>
<name>A0ABR4IME8_9EURO</name>
<comment type="caution">
    <text evidence="2">The sequence shown here is derived from an EMBL/GenBank/DDBJ whole genome shotgun (WGS) entry which is preliminary data.</text>
</comment>
<gene>
    <name evidence="2" type="ORF">BDW59DRAFT_160008</name>
</gene>
<sequence>MFCPCAKSYFVVEGLQTEKPRLVHSRSQQHLNSNSRAPLPMQIRPQSRGDIRSREDGQAKEYRQEYRQANGYGPGKVPAILITPVPEEPELAYAEREDPK</sequence>
<dbReference type="Proteomes" id="UP001610335">
    <property type="component" value="Unassembled WGS sequence"/>
</dbReference>
<keyword evidence="3" id="KW-1185">Reference proteome</keyword>
<protein>
    <submittedName>
        <fullName evidence="2">Uncharacterized protein</fullName>
    </submittedName>
</protein>
<organism evidence="2 3">
    <name type="scientific">Aspergillus cavernicola</name>
    <dbReference type="NCBI Taxonomy" id="176166"/>
    <lineage>
        <taxon>Eukaryota</taxon>
        <taxon>Fungi</taxon>
        <taxon>Dikarya</taxon>
        <taxon>Ascomycota</taxon>
        <taxon>Pezizomycotina</taxon>
        <taxon>Eurotiomycetes</taxon>
        <taxon>Eurotiomycetidae</taxon>
        <taxon>Eurotiales</taxon>
        <taxon>Aspergillaceae</taxon>
        <taxon>Aspergillus</taxon>
        <taxon>Aspergillus subgen. Nidulantes</taxon>
    </lineage>
</organism>
<evidence type="ECO:0000313" key="3">
    <source>
        <dbReference type="Proteomes" id="UP001610335"/>
    </source>
</evidence>
<dbReference type="EMBL" id="JBFXLS010000022">
    <property type="protein sequence ID" value="KAL2828057.1"/>
    <property type="molecule type" value="Genomic_DNA"/>
</dbReference>
<accession>A0ABR4IME8</accession>
<proteinExistence type="predicted"/>
<feature type="compositionally biased region" description="Basic and acidic residues" evidence="1">
    <location>
        <begin position="47"/>
        <end position="61"/>
    </location>
</feature>
<feature type="region of interest" description="Disordered" evidence="1">
    <location>
        <begin position="22"/>
        <end position="61"/>
    </location>
</feature>